<reference evidence="6" key="1">
    <citation type="submission" date="2016-09" db="EMBL/GenBank/DDBJ databases">
        <authorList>
            <person name="Capua I."/>
            <person name="De Benedictis P."/>
            <person name="Joannis T."/>
            <person name="Lombin L.H."/>
            <person name="Cattoli G."/>
        </authorList>
    </citation>
    <scope>NUCLEOTIDE SEQUENCE</scope>
</reference>
<dbReference type="InterPro" id="IPR036728">
    <property type="entry name" value="PBP_GOBP_sf"/>
</dbReference>
<dbReference type="GO" id="GO:0005576">
    <property type="term" value="C:extracellular region"/>
    <property type="evidence" value="ECO:0007669"/>
    <property type="project" value="UniProtKB-SubCell"/>
</dbReference>
<dbReference type="KEGG" id="dvt:126904623"/>
<keyword evidence="5" id="KW-0732">Signal</keyword>
<evidence type="ECO:0000256" key="2">
    <source>
        <dbReference type="ARBA" id="ARBA00008098"/>
    </source>
</evidence>
<evidence type="ECO:0000256" key="5">
    <source>
        <dbReference type="SAM" id="SignalP"/>
    </source>
</evidence>
<evidence type="ECO:0000256" key="1">
    <source>
        <dbReference type="ARBA" id="ARBA00004613"/>
    </source>
</evidence>
<feature type="chain" id="PRO_5013162317" evidence="5">
    <location>
        <begin position="23"/>
        <end position="200"/>
    </location>
</feature>
<evidence type="ECO:0000256" key="3">
    <source>
        <dbReference type="ARBA" id="ARBA00022525"/>
    </source>
</evidence>
<accession>A0A1W6R6F9</accession>
<dbReference type="RefSeq" id="XP_050539752.1">
    <property type="nucleotide sequence ID" value="XM_050683795.1"/>
</dbReference>
<dbReference type="Gene3D" id="1.10.238.20">
    <property type="entry name" value="Pheromone/general odorant binding protein domain"/>
    <property type="match status" value="1"/>
</dbReference>
<dbReference type="PANTHER" id="PTHR21066">
    <property type="entry name" value="ODORANT-BINDING PROTEIN 59A-RELATED"/>
    <property type="match status" value="1"/>
</dbReference>
<keyword evidence="3" id="KW-0964">Secreted</keyword>
<dbReference type="InterPro" id="IPR052295">
    <property type="entry name" value="Odorant-binding_protein"/>
</dbReference>
<reference evidence="6" key="2">
    <citation type="journal article" date="2017" name="J. Econ. Entomol.">
        <title>Identification and Expression Profiling of Odorant-Binding Proteins and Chemosensory Proteins of Daktulosphaira vitifoliae (Hemiptera: Phylloxeridae).</title>
        <authorList>
            <person name="Zhao J.J."/>
            <person name="Zhang Y."/>
            <person name="Fan D.S."/>
            <person name="Feng J.N."/>
        </authorList>
    </citation>
    <scope>NUCLEOTIDE SEQUENCE</scope>
</reference>
<feature type="signal peptide" evidence="5">
    <location>
        <begin position="1"/>
        <end position="22"/>
    </location>
</feature>
<evidence type="ECO:0000313" key="6">
    <source>
        <dbReference type="EMBL" id="ARO50003.1"/>
    </source>
</evidence>
<name>A0A1W6R6F9_DAKVI</name>
<dbReference type="OrthoDB" id="8183628at2759"/>
<organism evidence="6">
    <name type="scientific">Daktulosphaira vitifoliae</name>
    <name type="common">Grape phylloxera</name>
    <name type="synonym">Viteus vitifoliae</name>
    <dbReference type="NCBI Taxonomy" id="58002"/>
    <lineage>
        <taxon>Eukaryota</taxon>
        <taxon>Metazoa</taxon>
        <taxon>Ecdysozoa</taxon>
        <taxon>Arthropoda</taxon>
        <taxon>Hexapoda</taxon>
        <taxon>Insecta</taxon>
        <taxon>Pterygota</taxon>
        <taxon>Neoptera</taxon>
        <taxon>Paraneoptera</taxon>
        <taxon>Hemiptera</taxon>
        <taxon>Sternorrhyncha</taxon>
        <taxon>Aphidomorpha</taxon>
        <taxon>Phylloxeroidea</taxon>
        <taxon>Phylloxeridae</taxon>
        <taxon>Daktulosphaira</taxon>
    </lineage>
</organism>
<dbReference type="EMBL" id="KX890117">
    <property type="protein sequence ID" value="ARO50003.1"/>
    <property type="molecule type" value="mRNA"/>
</dbReference>
<dbReference type="InterPro" id="IPR006170">
    <property type="entry name" value="PBP/GOBP"/>
</dbReference>
<sequence>MKAAYSIFLFFLFSLSLRYTNCQKQVTGKCRAPEKAPQNLEKIINTCQEEIKSALLQEALDIINSGGSLEENLTPIQNRPKRDTDNEELSNEERRVAGCLLQCVYKKVKAVDDSGFPIADGLLQLYNEGVQDRNYYLATVSAVRHCMSIAQQLKQLQPSQKFDDGQTCDLAYEMFECVSEKIDESCGIGNQHVSLSQHLV</sequence>
<dbReference type="CTD" id="2768955"/>
<evidence type="ECO:0000256" key="4">
    <source>
        <dbReference type="SAM" id="MobiDB-lite"/>
    </source>
</evidence>
<dbReference type="PANTHER" id="PTHR21066:SF18">
    <property type="entry name" value="ODORANT-BINDING PROTEIN 73A, ISOFORM B"/>
    <property type="match status" value="1"/>
</dbReference>
<dbReference type="CDD" id="cd23992">
    <property type="entry name" value="PBP_GOBP"/>
    <property type="match status" value="1"/>
</dbReference>
<protein>
    <submittedName>
        <fullName evidence="6">Odorant binding protein 4</fullName>
    </submittedName>
</protein>
<dbReference type="GO" id="GO:0005549">
    <property type="term" value="F:odorant binding"/>
    <property type="evidence" value="ECO:0007669"/>
    <property type="project" value="InterPro"/>
</dbReference>
<comment type="subcellular location">
    <subcellularLocation>
        <location evidence="1">Secreted</location>
    </subcellularLocation>
</comment>
<comment type="similarity">
    <text evidence="2">Belongs to the PBP/GOBP family.</text>
</comment>
<feature type="region of interest" description="Disordered" evidence="4">
    <location>
        <begin position="71"/>
        <end position="90"/>
    </location>
</feature>
<dbReference type="Pfam" id="PF01395">
    <property type="entry name" value="PBP_GOBP"/>
    <property type="match status" value="1"/>
</dbReference>
<dbReference type="AlphaFoldDB" id="A0A1W6R6F9"/>
<proteinExistence type="evidence at transcript level"/>
<dbReference type="GeneID" id="126904623"/>
<dbReference type="SUPFAM" id="SSF47565">
    <property type="entry name" value="Insect pheromone/odorant-binding proteins"/>
    <property type="match status" value="1"/>
</dbReference>